<reference evidence="1" key="1">
    <citation type="submission" date="2013-12" db="EMBL/GenBank/DDBJ databases">
        <title>A Varibaculum cambriense genome reconstructed from a premature infant gut community with otherwise low bacterial novelty that shifts toward anaerobic metabolism during the third week of life.</title>
        <authorList>
            <person name="Brown C.T."/>
            <person name="Sharon I."/>
            <person name="Thomas B.C."/>
            <person name="Castelle C.J."/>
            <person name="Morowitz M.J."/>
            <person name="Banfield J.F."/>
        </authorList>
    </citation>
    <scope>NUCLEOTIDE SEQUENCE</scope>
</reference>
<comment type="caution">
    <text evidence="1">The sequence shown here is derived from an EMBL/GenBank/DDBJ whole genome shotgun (WGS) entry which is preliminary data.</text>
</comment>
<gene>
    <name evidence="1" type="ORF">Q604_UNBC09815G0001</name>
</gene>
<name>W1XZZ4_9ZZZZ</name>
<evidence type="ECO:0000313" key="1">
    <source>
        <dbReference type="EMBL" id="ETJ35858.1"/>
    </source>
</evidence>
<sequence length="79" mass="9067">LSQNNGFGTNNRNIITRLMEYFDPKTGGFTRNLGDKNPMEMTTVQVLQALTSYQRYINREKSYWDLTNSKDDTGNNPGN</sequence>
<feature type="non-terminal residue" evidence="1">
    <location>
        <position position="1"/>
    </location>
</feature>
<organism evidence="1">
    <name type="scientific">human gut metagenome</name>
    <dbReference type="NCBI Taxonomy" id="408170"/>
    <lineage>
        <taxon>unclassified sequences</taxon>
        <taxon>metagenomes</taxon>
        <taxon>organismal metagenomes</taxon>
    </lineage>
</organism>
<feature type="non-terminal residue" evidence="1">
    <location>
        <position position="79"/>
    </location>
</feature>
<proteinExistence type="predicted"/>
<dbReference type="AlphaFoldDB" id="W1XZZ4"/>
<dbReference type="EMBL" id="AZMM01009815">
    <property type="protein sequence ID" value="ETJ35858.1"/>
    <property type="molecule type" value="Genomic_DNA"/>
</dbReference>
<protein>
    <submittedName>
        <fullName evidence="1">Uncharacterized protein</fullName>
    </submittedName>
</protein>
<accession>W1XZZ4</accession>